<dbReference type="Proteomes" id="UP001271007">
    <property type="component" value="Unassembled WGS sequence"/>
</dbReference>
<evidence type="ECO:0000256" key="1">
    <source>
        <dbReference type="ARBA" id="ARBA00000681"/>
    </source>
</evidence>
<keyword evidence="9 11" id="KW-0624">Polysaccharide degradation</keyword>
<dbReference type="InterPro" id="IPR013319">
    <property type="entry name" value="GH11/12"/>
</dbReference>
<feature type="compositionally biased region" description="Basic residues" evidence="12">
    <location>
        <begin position="245"/>
        <end position="254"/>
    </location>
</feature>
<accession>A0AAJ0DL14</accession>
<dbReference type="InterPro" id="IPR001137">
    <property type="entry name" value="Glyco_hydro_11"/>
</dbReference>
<comment type="caution">
    <text evidence="14">The sequence shown here is derived from an EMBL/GenBank/DDBJ whole genome shotgun (WGS) entry which is preliminary data.</text>
</comment>
<dbReference type="PRINTS" id="PR00911">
    <property type="entry name" value="GLHYDRLASE11"/>
</dbReference>
<dbReference type="Pfam" id="PF00457">
    <property type="entry name" value="Glyco_hydro_11"/>
    <property type="match status" value="1"/>
</dbReference>
<dbReference type="EMBL" id="JAWDJX010000021">
    <property type="protein sequence ID" value="KAK3052405.1"/>
    <property type="molecule type" value="Genomic_DNA"/>
</dbReference>
<dbReference type="PANTHER" id="PTHR46828">
    <property type="entry name" value="ENDO-1,4-BETA-XYLANASE A-RELATED"/>
    <property type="match status" value="1"/>
</dbReference>
<evidence type="ECO:0000256" key="3">
    <source>
        <dbReference type="ARBA" id="ARBA00007792"/>
    </source>
</evidence>
<dbReference type="GO" id="GO:0031176">
    <property type="term" value="F:endo-1,4-beta-xylanase activity"/>
    <property type="evidence" value="ECO:0007669"/>
    <property type="project" value="UniProtKB-EC"/>
</dbReference>
<evidence type="ECO:0000256" key="10">
    <source>
        <dbReference type="PROSITE-ProRule" id="PRU01097"/>
    </source>
</evidence>
<keyword evidence="15" id="KW-1185">Reference proteome</keyword>
<gene>
    <name evidence="14" type="ORF">LTR09_006615</name>
</gene>
<evidence type="ECO:0000256" key="5">
    <source>
        <dbReference type="ARBA" id="ARBA00022651"/>
    </source>
</evidence>
<feature type="compositionally biased region" description="Acidic residues" evidence="12">
    <location>
        <begin position="292"/>
        <end position="304"/>
    </location>
</feature>
<evidence type="ECO:0000256" key="6">
    <source>
        <dbReference type="ARBA" id="ARBA00022801"/>
    </source>
</evidence>
<evidence type="ECO:0000313" key="15">
    <source>
        <dbReference type="Proteomes" id="UP001271007"/>
    </source>
</evidence>
<feature type="region of interest" description="Disordered" evidence="12">
    <location>
        <begin position="158"/>
        <end position="182"/>
    </location>
</feature>
<dbReference type="SUPFAM" id="SSF49899">
    <property type="entry name" value="Concanavalin A-like lectins/glucanases"/>
    <property type="match status" value="1"/>
</dbReference>
<comment type="catalytic activity">
    <reaction evidence="1 11">
        <text>Endohydrolysis of (1-&gt;4)-beta-D-xylosidic linkages in xylans.</text>
        <dbReference type="EC" id="3.2.1.8"/>
    </reaction>
</comment>
<evidence type="ECO:0000256" key="8">
    <source>
        <dbReference type="ARBA" id="ARBA00023295"/>
    </source>
</evidence>
<evidence type="ECO:0000259" key="13">
    <source>
        <dbReference type="PROSITE" id="PS51761"/>
    </source>
</evidence>
<feature type="region of interest" description="Disordered" evidence="12">
    <location>
        <begin position="216"/>
        <end position="261"/>
    </location>
</feature>
<name>A0AAJ0DL14_9PEZI</name>
<evidence type="ECO:0000256" key="11">
    <source>
        <dbReference type="RuleBase" id="RU362015"/>
    </source>
</evidence>
<feature type="compositionally biased region" description="Basic residues" evidence="12">
    <location>
        <begin position="216"/>
        <end position="229"/>
    </location>
</feature>
<keyword evidence="6 11" id="KW-0378">Hydrolase</keyword>
<keyword evidence="5 11" id="KW-0858">Xylan degradation</keyword>
<keyword evidence="7 11" id="KW-0119">Carbohydrate metabolism</keyword>
<comment type="caution">
    <text evidence="10">Lacks conserved residue(s) required for the propagation of feature annotation.</text>
</comment>
<dbReference type="InterPro" id="IPR013320">
    <property type="entry name" value="ConA-like_dom_sf"/>
</dbReference>
<evidence type="ECO:0000256" key="9">
    <source>
        <dbReference type="ARBA" id="ARBA00023326"/>
    </source>
</evidence>
<dbReference type="Gene3D" id="2.60.120.180">
    <property type="match status" value="1"/>
</dbReference>
<dbReference type="GO" id="GO:0045493">
    <property type="term" value="P:xylan catabolic process"/>
    <property type="evidence" value="ECO:0007669"/>
    <property type="project" value="UniProtKB-KW"/>
</dbReference>
<dbReference type="InterPro" id="IPR033123">
    <property type="entry name" value="GH11_dom"/>
</dbReference>
<reference evidence="14" key="1">
    <citation type="submission" date="2023-04" db="EMBL/GenBank/DDBJ databases">
        <title>Black Yeasts Isolated from many extreme environments.</title>
        <authorList>
            <person name="Coleine C."/>
            <person name="Stajich J.E."/>
            <person name="Selbmann L."/>
        </authorList>
    </citation>
    <scope>NUCLEOTIDE SEQUENCE</scope>
    <source>
        <strain evidence="14">CCFEE 5312</strain>
    </source>
</reference>
<evidence type="ECO:0000313" key="14">
    <source>
        <dbReference type="EMBL" id="KAK3052405.1"/>
    </source>
</evidence>
<protein>
    <recommendedName>
        <fullName evidence="4 11">Endo-1,4-beta-xylanase</fullName>
        <ecNumber evidence="4 11">3.2.1.8</ecNumber>
    </recommendedName>
</protein>
<sequence>MEARRAIAERLEARQASSNTPNARQYWENDFADVDYVDLGTGAYSVDWSNPPGGNFVIGKGWQPARDLKVNYTASFSTTGAAYLALYGWTTNPLVEYYVIEAMGNHNPSDNISSTQYGCVTSDGGTYEIWQKKRINAPSIQDDHTDFEEYWSVRRSMRAGGTRQPSTQVTISGPGKPSASISARSSTWISSLKVKPVPATLPSPLVHCRRRAYVRHRRRPAGRRRRQGRVRFPAQRGVLPLRQPPRLRRPRRQRLSPLLNQPLSQNAYYDAYYDAHDYANYDAHDQEHQDEGYQDEDYEDEDYEDYRGCY</sequence>
<evidence type="ECO:0000256" key="2">
    <source>
        <dbReference type="ARBA" id="ARBA00004851"/>
    </source>
</evidence>
<keyword evidence="8 11" id="KW-0326">Glycosidase</keyword>
<feature type="domain" description="GH11" evidence="13">
    <location>
        <begin position="10"/>
        <end position="208"/>
    </location>
</feature>
<organism evidence="14 15">
    <name type="scientific">Extremus antarcticus</name>
    <dbReference type="NCBI Taxonomy" id="702011"/>
    <lineage>
        <taxon>Eukaryota</taxon>
        <taxon>Fungi</taxon>
        <taxon>Dikarya</taxon>
        <taxon>Ascomycota</taxon>
        <taxon>Pezizomycotina</taxon>
        <taxon>Dothideomycetes</taxon>
        <taxon>Dothideomycetidae</taxon>
        <taxon>Mycosphaerellales</taxon>
        <taxon>Extremaceae</taxon>
        <taxon>Extremus</taxon>
    </lineage>
</organism>
<comment type="similarity">
    <text evidence="3 10 11">Belongs to the glycosyl hydrolase 11 (cellulase G) family.</text>
</comment>
<dbReference type="PROSITE" id="PS51761">
    <property type="entry name" value="GH11_3"/>
    <property type="match status" value="1"/>
</dbReference>
<dbReference type="EC" id="3.2.1.8" evidence="4 11"/>
<dbReference type="AlphaFoldDB" id="A0AAJ0DL14"/>
<feature type="region of interest" description="Disordered" evidence="12">
    <location>
        <begin position="285"/>
        <end position="310"/>
    </location>
</feature>
<proteinExistence type="inferred from homology"/>
<feature type="compositionally biased region" description="Low complexity" evidence="12">
    <location>
        <begin position="230"/>
        <end position="241"/>
    </location>
</feature>
<evidence type="ECO:0000256" key="12">
    <source>
        <dbReference type="SAM" id="MobiDB-lite"/>
    </source>
</evidence>
<comment type="pathway">
    <text evidence="2 11">Glycan degradation; xylan degradation.</text>
</comment>
<evidence type="ECO:0000256" key="7">
    <source>
        <dbReference type="ARBA" id="ARBA00023277"/>
    </source>
</evidence>
<dbReference type="PANTHER" id="PTHR46828:SF2">
    <property type="entry name" value="ENDO-1,4-BETA-XYLANASE A-RELATED"/>
    <property type="match status" value="1"/>
</dbReference>
<evidence type="ECO:0000256" key="4">
    <source>
        <dbReference type="ARBA" id="ARBA00012590"/>
    </source>
</evidence>